<dbReference type="PANTHER" id="PTHR30250:SF10">
    <property type="entry name" value="LIPOPOLYSACCHARIDE BIOSYNTHESIS PROTEIN WZXC"/>
    <property type="match status" value="1"/>
</dbReference>
<reference evidence="8 9" key="1">
    <citation type="submission" date="2020-08" db="EMBL/GenBank/DDBJ databases">
        <title>Sphingobacterium sp. DN00404 isolated from aquaculture water.</title>
        <authorList>
            <person name="Zhang M."/>
        </authorList>
    </citation>
    <scope>NUCLEOTIDE SEQUENCE [LARGE SCALE GENOMIC DNA]</scope>
    <source>
        <strain evidence="8 9">KCTC 32294</strain>
    </source>
</reference>
<keyword evidence="9" id="KW-1185">Reference proteome</keyword>
<evidence type="ECO:0000256" key="7">
    <source>
        <dbReference type="SAM" id="Phobius"/>
    </source>
</evidence>
<evidence type="ECO:0000256" key="1">
    <source>
        <dbReference type="ARBA" id="ARBA00004651"/>
    </source>
</evidence>
<feature type="transmembrane region" description="Helical" evidence="7">
    <location>
        <begin position="444"/>
        <end position="464"/>
    </location>
</feature>
<dbReference type="InterPro" id="IPR050833">
    <property type="entry name" value="Poly_Biosynth_Transport"/>
</dbReference>
<dbReference type="Pfam" id="PF13440">
    <property type="entry name" value="Polysacc_synt_3"/>
    <property type="match status" value="1"/>
</dbReference>
<feature type="transmembrane region" description="Helical" evidence="7">
    <location>
        <begin position="289"/>
        <end position="308"/>
    </location>
</feature>
<evidence type="ECO:0000256" key="5">
    <source>
        <dbReference type="ARBA" id="ARBA00022989"/>
    </source>
</evidence>
<accession>A0ABR7Y8V3</accession>
<dbReference type="PANTHER" id="PTHR30250">
    <property type="entry name" value="PST FAMILY PREDICTED COLANIC ACID TRANSPORTER"/>
    <property type="match status" value="1"/>
</dbReference>
<comment type="caution">
    <text evidence="8">The sequence shown here is derived from an EMBL/GenBank/DDBJ whole genome shotgun (WGS) entry which is preliminary data.</text>
</comment>
<comment type="subcellular location">
    <subcellularLocation>
        <location evidence="1">Cell membrane</location>
        <topology evidence="1">Multi-pass membrane protein</topology>
    </subcellularLocation>
</comment>
<sequence length="480" mass="53969">MSFNKKAVSGVKWTTASSLYVSITQVLQIIILSKILSPKDFGLMAILVFLINFSNIFIDLGLANAVIYKKEVSRIQLSTLFYTNILVGVFIFLIMYFSSALISSFYDEHALEYLVKFISVVFLIIPLGQQYQALLRKNLDFKSLALRDIISRTASFVVVIALAYQGKGIMSLVWGTIVYNLLSTVLLINAGKKLFAPSFLFAFSSISELLRFGFFQMGEKIVNYLNKEVDTLIIGKLVGLEALGLYNIAKDFISKPYQIINPILTKVSFPLMAKVQDNLIAVKDIYMRLIKYLSVINSIVFMFCLAFAQDVILLFFGEKWINATPILQILSVYMLIRSISNPVGSLQLALGKPDLGFYWNLALLFIVPVFVYVGSFWGIIGVSIALLACQIALYYPSWKYMVNNLITVSFVEFNKIQVSSWISAGVACLAAHLGMSLFEISNVIIRFFSAGVFSVILFLILLQVTDRKIIKELKIFLVKK</sequence>
<evidence type="ECO:0000313" key="8">
    <source>
        <dbReference type="EMBL" id="MBD1427743.1"/>
    </source>
</evidence>
<protein>
    <submittedName>
        <fullName evidence="8">MOP flippase family protein</fullName>
    </submittedName>
</protein>
<organism evidence="8 9">
    <name type="scientific">Sphingobacterium arenae</name>
    <dbReference type="NCBI Taxonomy" id="1280598"/>
    <lineage>
        <taxon>Bacteria</taxon>
        <taxon>Pseudomonadati</taxon>
        <taxon>Bacteroidota</taxon>
        <taxon>Sphingobacteriia</taxon>
        <taxon>Sphingobacteriales</taxon>
        <taxon>Sphingobacteriaceae</taxon>
        <taxon>Sphingobacterium</taxon>
    </lineage>
</organism>
<feature type="transmembrane region" description="Helical" evidence="7">
    <location>
        <begin position="79"/>
        <end position="98"/>
    </location>
</feature>
<dbReference type="NCBIfam" id="NF007773">
    <property type="entry name" value="PRK10459.1"/>
    <property type="match status" value="1"/>
</dbReference>
<evidence type="ECO:0000313" key="9">
    <source>
        <dbReference type="Proteomes" id="UP000606494"/>
    </source>
</evidence>
<gene>
    <name evidence="8" type="ORF">H8B17_19360</name>
</gene>
<evidence type="ECO:0000256" key="2">
    <source>
        <dbReference type="ARBA" id="ARBA00007430"/>
    </source>
</evidence>
<name>A0ABR7Y8V3_9SPHI</name>
<evidence type="ECO:0000256" key="6">
    <source>
        <dbReference type="ARBA" id="ARBA00023136"/>
    </source>
</evidence>
<dbReference type="EMBL" id="JACNYK010000008">
    <property type="protein sequence ID" value="MBD1427743.1"/>
    <property type="molecule type" value="Genomic_DNA"/>
</dbReference>
<comment type="similarity">
    <text evidence="2">Belongs to the polysaccharide synthase family.</text>
</comment>
<feature type="transmembrane region" description="Helical" evidence="7">
    <location>
        <begin position="110"/>
        <end position="128"/>
    </location>
</feature>
<keyword evidence="4 7" id="KW-0812">Transmembrane</keyword>
<evidence type="ECO:0000256" key="4">
    <source>
        <dbReference type="ARBA" id="ARBA00022692"/>
    </source>
</evidence>
<dbReference type="CDD" id="cd13127">
    <property type="entry name" value="MATE_tuaB_like"/>
    <property type="match status" value="1"/>
</dbReference>
<keyword evidence="6 7" id="KW-0472">Membrane</keyword>
<feature type="transmembrane region" description="Helical" evidence="7">
    <location>
        <begin position="43"/>
        <end position="67"/>
    </location>
</feature>
<dbReference type="RefSeq" id="WP_190310891.1">
    <property type="nucleotide sequence ID" value="NZ_JACNYK010000008.1"/>
</dbReference>
<feature type="transmembrane region" description="Helical" evidence="7">
    <location>
        <begin position="12"/>
        <end position="31"/>
    </location>
</feature>
<evidence type="ECO:0000256" key="3">
    <source>
        <dbReference type="ARBA" id="ARBA00022475"/>
    </source>
</evidence>
<feature type="transmembrane region" description="Helical" evidence="7">
    <location>
        <begin position="379"/>
        <end position="397"/>
    </location>
</feature>
<proteinExistence type="inferred from homology"/>
<dbReference type="Proteomes" id="UP000606494">
    <property type="component" value="Unassembled WGS sequence"/>
</dbReference>
<feature type="transmembrane region" description="Helical" evidence="7">
    <location>
        <begin position="357"/>
        <end position="373"/>
    </location>
</feature>
<keyword evidence="3" id="KW-1003">Cell membrane</keyword>
<keyword evidence="5 7" id="KW-1133">Transmembrane helix</keyword>